<evidence type="ECO:0000313" key="1">
    <source>
        <dbReference type="EMBL" id="KAJ3550587.1"/>
    </source>
</evidence>
<organism evidence="1 2">
    <name type="scientific">Phlebia brevispora</name>
    <dbReference type="NCBI Taxonomy" id="194682"/>
    <lineage>
        <taxon>Eukaryota</taxon>
        <taxon>Fungi</taxon>
        <taxon>Dikarya</taxon>
        <taxon>Basidiomycota</taxon>
        <taxon>Agaricomycotina</taxon>
        <taxon>Agaricomycetes</taxon>
        <taxon>Polyporales</taxon>
        <taxon>Meruliaceae</taxon>
        <taxon>Phlebia</taxon>
    </lineage>
</organism>
<proteinExistence type="predicted"/>
<dbReference type="EMBL" id="JANHOG010000894">
    <property type="protein sequence ID" value="KAJ3550587.1"/>
    <property type="molecule type" value="Genomic_DNA"/>
</dbReference>
<sequence>MGDVATNGENAAVPDTITGVLKAAWASWSDTSRIHSALKTECRKEEVRVPYSTGAAMSCSNSPMQEAVSAGLEQAQKRGFVEQQREEYEARRDILAKGLEKLGMRYTLPQGTYFLLLDISSLEWPEDYPFPESVLGRGRDFKACWFIAMEIGVSSIPVSEFYCEEHVSIGENYARFAFCKDTETLHRAVERLQGLKKFLKKN</sequence>
<name>A0ACC1T1A0_9APHY</name>
<protein>
    <submittedName>
        <fullName evidence="1">Uncharacterized protein</fullName>
    </submittedName>
</protein>
<accession>A0ACC1T1A0</accession>
<keyword evidence="2" id="KW-1185">Reference proteome</keyword>
<evidence type="ECO:0000313" key="2">
    <source>
        <dbReference type="Proteomes" id="UP001148662"/>
    </source>
</evidence>
<comment type="caution">
    <text evidence="1">The sequence shown here is derived from an EMBL/GenBank/DDBJ whole genome shotgun (WGS) entry which is preliminary data.</text>
</comment>
<reference evidence="1" key="1">
    <citation type="submission" date="2022-07" db="EMBL/GenBank/DDBJ databases">
        <title>Genome Sequence of Phlebia brevispora.</title>
        <authorList>
            <person name="Buettner E."/>
        </authorList>
    </citation>
    <scope>NUCLEOTIDE SEQUENCE</scope>
    <source>
        <strain evidence="1">MPL23</strain>
    </source>
</reference>
<dbReference type="Proteomes" id="UP001148662">
    <property type="component" value="Unassembled WGS sequence"/>
</dbReference>
<gene>
    <name evidence="1" type="ORF">NM688_g5039</name>
</gene>